<feature type="transmembrane region" description="Helical" evidence="1">
    <location>
        <begin position="280"/>
        <end position="302"/>
    </location>
</feature>
<dbReference type="Proteomes" id="UP000198561">
    <property type="component" value="Unassembled WGS sequence"/>
</dbReference>
<name>A0A1H6HA83_CHRCI</name>
<evidence type="ECO:0000313" key="3">
    <source>
        <dbReference type="Proteomes" id="UP000198561"/>
    </source>
</evidence>
<feature type="transmembrane region" description="Helical" evidence="1">
    <location>
        <begin position="338"/>
        <end position="354"/>
    </location>
</feature>
<evidence type="ECO:0000313" key="2">
    <source>
        <dbReference type="EMBL" id="SEH32717.1"/>
    </source>
</evidence>
<feature type="transmembrane region" description="Helical" evidence="1">
    <location>
        <begin position="202"/>
        <end position="220"/>
    </location>
</feature>
<evidence type="ECO:0008006" key="4">
    <source>
        <dbReference type="Google" id="ProtNLM"/>
    </source>
</evidence>
<proteinExistence type="predicted"/>
<keyword evidence="1" id="KW-0812">Transmembrane</keyword>
<dbReference type="RefSeq" id="WP_089691764.1">
    <property type="nucleotide sequence ID" value="NZ_FNWQ01000002.1"/>
</dbReference>
<dbReference type="AlphaFoldDB" id="A0A1H6HA83"/>
<feature type="transmembrane region" description="Helical" evidence="1">
    <location>
        <begin position="110"/>
        <end position="130"/>
    </location>
</feature>
<organism evidence="2 3">
    <name type="scientific">Chryseobacterium culicis</name>
    <dbReference type="NCBI Taxonomy" id="680127"/>
    <lineage>
        <taxon>Bacteria</taxon>
        <taxon>Pseudomonadati</taxon>
        <taxon>Bacteroidota</taxon>
        <taxon>Flavobacteriia</taxon>
        <taxon>Flavobacteriales</taxon>
        <taxon>Weeksellaceae</taxon>
        <taxon>Chryseobacterium group</taxon>
        <taxon>Chryseobacterium</taxon>
    </lineage>
</organism>
<gene>
    <name evidence="2" type="ORF">SAMN05421593_1919</name>
</gene>
<dbReference type="OrthoDB" id="344788at2"/>
<feature type="transmembrane region" description="Helical" evidence="1">
    <location>
        <begin position="254"/>
        <end position="273"/>
    </location>
</feature>
<feature type="transmembrane region" description="Helical" evidence="1">
    <location>
        <begin position="165"/>
        <end position="190"/>
    </location>
</feature>
<evidence type="ECO:0000256" key="1">
    <source>
        <dbReference type="SAM" id="Phobius"/>
    </source>
</evidence>
<reference evidence="2 3" key="1">
    <citation type="submission" date="2016-10" db="EMBL/GenBank/DDBJ databases">
        <authorList>
            <person name="de Groot N.N."/>
        </authorList>
    </citation>
    <scope>NUCLEOTIDE SEQUENCE [LARGE SCALE GENOMIC DNA]</scope>
    <source>
        <strain evidence="2 3">DSM 23031</strain>
    </source>
</reference>
<dbReference type="STRING" id="680127.SAMN05421593_1919"/>
<sequence>MKLGYLSFFFLAVLLFCFGCYYYDPFFSDDSLISLRYAQRFIEGKGLTWNDGHPVEGYSNLLWVLGVSALGKLGIDLILAARILGILCSLGTLGAILYYCKNQQNSKKEYVFPALLLLVTTPCFTVWAIGGLEQPLYAFLLTLTLIEVSKIINGNSFKTIYLLSLWLGLLALTRPDGFLFTILTSGFLLITLGRNKSQFIRIGLATAIIPTIFLLGQLAFRYNFYGELVPNTALVKVKVTIHHILRGGFYNFKAFWGTLLLSGLGVASLYYLVQQKKLFGYYLLLVITAWIGYVTSVGGDIFPAFRHYYVVLILFVFAIIFGFQYVKKINLQSKKVSFIIIILLIANIFIQTKITDNKNAVDERWEFKGIKLGEILKETFPHQTLIAVTSAGSIPYSSELPAIDMLGLNDYYIPRHPPKNFGSGALAHELGDANYVIKRNPDIMIFHVGDEPNFNIGEQMKANKFFNKDYVKVKTKAGGLEYTLFFNKYGKNTGIKKNGNTLTIPGYFFNAASEDICTFSEHQLIKTMDKGKTYTLYVDSILQGNWTVQRLTGKNIDIKTRISYQDGHLSISITPNNKMSLESIVLERE</sequence>
<keyword evidence="1" id="KW-0472">Membrane</keyword>
<keyword evidence="1" id="KW-1133">Transmembrane helix</keyword>
<accession>A0A1H6HA83</accession>
<feature type="transmembrane region" description="Helical" evidence="1">
    <location>
        <begin position="77"/>
        <end position="98"/>
    </location>
</feature>
<dbReference type="EMBL" id="FNWQ01000002">
    <property type="protein sequence ID" value="SEH32717.1"/>
    <property type="molecule type" value="Genomic_DNA"/>
</dbReference>
<protein>
    <recommendedName>
        <fullName evidence="4">4-amino-4-deoxy-L-arabinose transferase</fullName>
    </recommendedName>
</protein>
<feature type="transmembrane region" description="Helical" evidence="1">
    <location>
        <begin position="308"/>
        <end position="326"/>
    </location>
</feature>